<comment type="caution">
    <text evidence="4">The sequence shown here is derived from an EMBL/GenBank/DDBJ whole genome shotgun (WGS) entry which is preliminary data.</text>
</comment>
<keyword evidence="5" id="KW-1185">Reference proteome</keyword>
<dbReference type="RefSeq" id="WP_264744766.1">
    <property type="nucleotide sequence ID" value="NZ_JAPDHV010000012.1"/>
</dbReference>
<dbReference type="InterPro" id="IPR022385">
    <property type="entry name" value="Rhs_assc_core"/>
</dbReference>
<keyword evidence="2" id="KW-0472">Membrane</keyword>
<evidence type="ECO:0000313" key="4">
    <source>
        <dbReference type="EMBL" id="MCW3162851.1"/>
    </source>
</evidence>
<dbReference type="Proteomes" id="UP001163719">
    <property type="component" value="Unassembled WGS sequence"/>
</dbReference>
<feature type="domain" description="Deoxyribonuclease NucA/NucB" evidence="3">
    <location>
        <begin position="158"/>
        <end position="243"/>
    </location>
</feature>
<dbReference type="Gene3D" id="2.180.10.10">
    <property type="entry name" value="RHS repeat-associated core"/>
    <property type="match status" value="1"/>
</dbReference>
<dbReference type="Pfam" id="PF14040">
    <property type="entry name" value="DNase_NucA_NucB"/>
    <property type="match status" value="1"/>
</dbReference>
<feature type="region of interest" description="Disordered" evidence="1">
    <location>
        <begin position="249"/>
        <end position="274"/>
    </location>
</feature>
<sequence length="310" mass="34491">DCGMLDYGWRQYMPDLGRWNGIDQLAEKYDSTSPFAYVVNNPISLIDPDGRWIDDAGNITDTSGQTFYFTERGMSRMENFVGQNRNEGGGGGGSIAGGIYSIYGGDGVKMTGIYAQMLFQFFKDNISATGVLNIKGFHFVMESRTPNIFRHTLASFMKGYPQILHYDADKDRQSDRRKEALKGKETMRLKGVTSLDEYPYASTFEGGKNANIAAVPILEQSYQGADLRWNVYAKLKSGDAFMVIPVPTDQEPETAKQRSLSRLPQSMPELSPISTPNFSRPTVPYNMWPAVLGAGVIIGVGMYMRFVPIP</sequence>
<keyword evidence="2" id="KW-0812">Transmembrane</keyword>
<feature type="non-terminal residue" evidence="4">
    <location>
        <position position="1"/>
    </location>
</feature>
<evidence type="ECO:0000256" key="2">
    <source>
        <dbReference type="SAM" id="Phobius"/>
    </source>
</evidence>
<dbReference type="NCBIfam" id="TIGR03696">
    <property type="entry name" value="Rhs_assc_core"/>
    <property type="match status" value="1"/>
</dbReference>
<reference evidence="4" key="1">
    <citation type="submission" date="2022-10" db="EMBL/GenBank/DDBJ databases">
        <title>Chryseobacterium babae sp. nov. isolated from the gut of the beetle Oryctes rhinoceros, and Chryseobacterium kimseyorum sp. nov., isolated from a stick insect rearing cage.</title>
        <authorList>
            <person name="Shelomi M."/>
            <person name="Han C.-J."/>
            <person name="Chen W.-M."/>
            <person name="Chen H.-K."/>
            <person name="Liaw S.-J."/>
            <person name="Muhle E."/>
            <person name="Clermont D."/>
        </authorList>
    </citation>
    <scope>NUCLEOTIDE SEQUENCE</scope>
    <source>
        <strain evidence="4">WLa1L2M3</strain>
    </source>
</reference>
<accession>A0ABT3HSU3</accession>
<keyword evidence="2" id="KW-1133">Transmembrane helix</keyword>
<proteinExistence type="predicted"/>
<organism evidence="4 5">
    <name type="scientific">Chryseobacterium oryctis</name>
    <dbReference type="NCBI Taxonomy" id="2952618"/>
    <lineage>
        <taxon>Bacteria</taxon>
        <taxon>Pseudomonadati</taxon>
        <taxon>Bacteroidota</taxon>
        <taxon>Flavobacteriia</taxon>
        <taxon>Flavobacteriales</taxon>
        <taxon>Weeksellaceae</taxon>
        <taxon>Chryseobacterium group</taxon>
        <taxon>Chryseobacterium</taxon>
    </lineage>
</organism>
<evidence type="ECO:0000313" key="5">
    <source>
        <dbReference type="Proteomes" id="UP001163719"/>
    </source>
</evidence>
<evidence type="ECO:0000259" key="3">
    <source>
        <dbReference type="Pfam" id="PF14040"/>
    </source>
</evidence>
<dbReference type="InterPro" id="IPR029476">
    <property type="entry name" value="DNase_NucA_NucB"/>
</dbReference>
<gene>
    <name evidence="4" type="ORF">OH806_16385</name>
</gene>
<dbReference type="EMBL" id="JAPDHV010000012">
    <property type="protein sequence ID" value="MCW3162851.1"/>
    <property type="molecule type" value="Genomic_DNA"/>
</dbReference>
<protein>
    <submittedName>
        <fullName evidence="4">NucA/NucB deoxyribonuclease domain-containing protein</fullName>
    </submittedName>
</protein>
<evidence type="ECO:0000256" key="1">
    <source>
        <dbReference type="SAM" id="MobiDB-lite"/>
    </source>
</evidence>
<name>A0ABT3HSU3_9FLAO</name>
<feature type="transmembrane region" description="Helical" evidence="2">
    <location>
        <begin position="287"/>
        <end position="306"/>
    </location>
</feature>